<name>A0AAW1WRW4_RUBAR</name>
<sequence>MNNLQLTALFLLANQNLSQHDGNWLQFDGVNSLRVLELEDTIIKKLPDEVGDLIHLMYLGLKSTDINELPEGLGRLKALQTLDIRRCGDLTGLSDEILNLVRLRHLKMFKNKSVCGMKLPAGIGRLTDLLTLTGIHAGGGSEAEIGNLIGLRKLGVMDVAEDNISELCASIMKMQCLLSLSLEGKCTYPKGKLVLMESFSPPPFLQKLCLEGILEKLPAWFGYLERLTNLRLGFSNLSENPSLVLQVLPNLKYLTLWQAYDAKKIGKEFCSAGGFPKLEVLSIASRVLEEWTELEEGALPSLHWICCP</sequence>
<protein>
    <recommendedName>
        <fullName evidence="2">Disease resistance R13L4/SHOC-2-like LRR domain-containing protein</fullName>
    </recommendedName>
</protein>
<feature type="domain" description="Disease resistance R13L4/SHOC-2-like LRR" evidence="2">
    <location>
        <begin position="24"/>
        <end position="304"/>
    </location>
</feature>
<dbReference type="Pfam" id="PF23598">
    <property type="entry name" value="LRR_14"/>
    <property type="match status" value="1"/>
</dbReference>
<evidence type="ECO:0000313" key="4">
    <source>
        <dbReference type="Proteomes" id="UP001457282"/>
    </source>
</evidence>
<dbReference type="PANTHER" id="PTHR47186:SF35">
    <property type="entry name" value="RX N-TERMINAL DOMAIN-CONTAINING PROTEIN"/>
    <property type="match status" value="1"/>
</dbReference>
<evidence type="ECO:0000259" key="2">
    <source>
        <dbReference type="Pfam" id="PF23598"/>
    </source>
</evidence>
<organism evidence="3 4">
    <name type="scientific">Rubus argutus</name>
    <name type="common">Southern blackberry</name>
    <dbReference type="NCBI Taxonomy" id="59490"/>
    <lineage>
        <taxon>Eukaryota</taxon>
        <taxon>Viridiplantae</taxon>
        <taxon>Streptophyta</taxon>
        <taxon>Embryophyta</taxon>
        <taxon>Tracheophyta</taxon>
        <taxon>Spermatophyta</taxon>
        <taxon>Magnoliopsida</taxon>
        <taxon>eudicotyledons</taxon>
        <taxon>Gunneridae</taxon>
        <taxon>Pentapetalae</taxon>
        <taxon>rosids</taxon>
        <taxon>fabids</taxon>
        <taxon>Rosales</taxon>
        <taxon>Rosaceae</taxon>
        <taxon>Rosoideae</taxon>
        <taxon>Rosoideae incertae sedis</taxon>
        <taxon>Rubus</taxon>
    </lineage>
</organism>
<dbReference type="InterPro" id="IPR055414">
    <property type="entry name" value="LRR_R13L4/SHOC2-like"/>
</dbReference>
<evidence type="ECO:0000256" key="1">
    <source>
        <dbReference type="ARBA" id="ARBA00022737"/>
    </source>
</evidence>
<comment type="caution">
    <text evidence="3">The sequence shown here is derived from an EMBL/GenBank/DDBJ whole genome shotgun (WGS) entry which is preliminary data.</text>
</comment>
<gene>
    <name evidence="3" type="ORF">M0R45_024039</name>
</gene>
<dbReference type="AlphaFoldDB" id="A0AAW1WRW4"/>
<dbReference type="EMBL" id="JBEDUW010000005">
    <property type="protein sequence ID" value="KAK9926830.1"/>
    <property type="molecule type" value="Genomic_DNA"/>
</dbReference>
<dbReference type="Proteomes" id="UP001457282">
    <property type="component" value="Unassembled WGS sequence"/>
</dbReference>
<reference evidence="3 4" key="1">
    <citation type="journal article" date="2023" name="G3 (Bethesda)">
        <title>A chromosome-length genome assembly and annotation of blackberry (Rubus argutus, cv. 'Hillquist').</title>
        <authorList>
            <person name="Bruna T."/>
            <person name="Aryal R."/>
            <person name="Dudchenko O."/>
            <person name="Sargent D.J."/>
            <person name="Mead D."/>
            <person name="Buti M."/>
            <person name="Cavallini A."/>
            <person name="Hytonen T."/>
            <person name="Andres J."/>
            <person name="Pham M."/>
            <person name="Weisz D."/>
            <person name="Mascagni F."/>
            <person name="Usai G."/>
            <person name="Natali L."/>
            <person name="Bassil N."/>
            <person name="Fernandez G.E."/>
            <person name="Lomsadze A."/>
            <person name="Armour M."/>
            <person name="Olukolu B."/>
            <person name="Poorten T."/>
            <person name="Britton C."/>
            <person name="Davik J."/>
            <person name="Ashrafi H."/>
            <person name="Aiden E.L."/>
            <person name="Borodovsky M."/>
            <person name="Worthington M."/>
        </authorList>
    </citation>
    <scope>NUCLEOTIDE SEQUENCE [LARGE SCALE GENOMIC DNA]</scope>
    <source>
        <strain evidence="3">PI 553951</strain>
    </source>
</reference>
<accession>A0AAW1WRW4</accession>
<evidence type="ECO:0000313" key="3">
    <source>
        <dbReference type="EMBL" id="KAK9926830.1"/>
    </source>
</evidence>
<dbReference type="InterPro" id="IPR032675">
    <property type="entry name" value="LRR_dom_sf"/>
</dbReference>
<dbReference type="SUPFAM" id="SSF52058">
    <property type="entry name" value="L domain-like"/>
    <property type="match status" value="1"/>
</dbReference>
<dbReference type="Gene3D" id="3.80.10.10">
    <property type="entry name" value="Ribonuclease Inhibitor"/>
    <property type="match status" value="1"/>
</dbReference>
<proteinExistence type="predicted"/>
<dbReference type="PANTHER" id="PTHR47186">
    <property type="entry name" value="LEUCINE-RICH REPEAT-CONTAINING PROTEIN 57"/>
    <property type="match status" value="1"/>
</dbReference>
<keyword evidence="1" id="KW-0677">Repeat</keyword>
<keyword evidence="4" id="KW-1185">Reference proteome</keyword>